<name>H5SK10_9PROT</name>
<protein>
    <submittedName>
        <fullName evidence="2">Protein phosphatase</fullName>
    </submittedName>
</protein>
<dbReference type="Pfam" id="PF13672">
    <property type="entry name" value="PP2C_2"/>
    <property type="match status" value="1"/>
</dbReference>
<evidence type="ECO:0000259" key="1">
    <source>
        <dbReference type="PROSITE" id="PS51746"/>
    </source>
</evidence>
<dbReference type="CDD" id="cd00143">
    <property type="entry name" value="PP2Cc"/>
    <property type="match status" value="1"/>
</dbReference>
<dbReference type="PANTHER" id="PTHR13832:SF827">
    <property type="entry name" value="PROTEIN PHOSPHATASE 1L"/>
    <property type="match status" value="1"/>
</dbReference>
<gene>
    <name evidence="2" type="ORF">HGMM_F40A07C15</name>
</gene>
<dbReference type="PANTHER" id="PTHR13832">
    <property type="entry name" value="PROTEIN PHOSPHATASE 2C"/>
    <property type="match status" value="1"/>
</dbReference>
<dbReference type="GO" id="GO:0004722">
    <property type="term" value="F:protein serine/threonine phosphatase activity"/>
    <property type="evidence" value="ECO:0007669"/>
    <property type="project" value="InterPro"/>
</dbReference>
<dbReference type="InterPro" id="IPR001932">
    <property type="entry name" value="PPM-type_phosphatase-like_dom"/>
</dbReference>
<proteinExistence type="predicted"/>
<dbReference type="AlphaFoldDB" id="H5SK10"/>
<dbReference type="PROSITE" id="PS51746">
    <property type="entry name" value="PPM_2"/>
    <property type="match status" value="1"/>
</dbReference>
<accession>H5SK10</accession>
<sequence length="237" mass="24963">MRLVCACRSETGPVRSRNEDRVLCRPEAGISAVADGMGGWVAGDVAARMVVDALARVPPGPLGEMCRAVRAALEEVNAALLQRSLVHGPSGSTVVVMVAEPPRYRILWAGDSRAGLWRGGHLSWLTTDHNLAGEAVRLGRMDDGTARRSHLASRLTRAVGVDAELELDEVGGTLEAGDRVLLCSDGLTGTLSDAEIGAALAEPDPERAADRLMAMAVVERLASDNVTVALVEARARA</sequence>
<reference evidence="2" key="2">
    <citation type="journal article" date="2012" name="PLoS ONE">
        <title>A Deeply Branching Thermophilic Bacterium with an Ancient Acetyl-CoA Pathway Dominates a Subsurface Ecosystem.</title>
        <authorList>
            <person name="Takami H."/>
            <person name="Noguchi H."/>
            <person name="Takaki Y."/>
            <person name="Uchiyama I."/>
            <person name="Toyoda A."/>
            <person name="Nishi S."/>
            <person name="Chee G.-J."/>
            <person name="Arai W."/>
            <person name="Nunoura T."/>
            <person name="Itoh T."/>
            <person name="Hattori M."/>
            <person name="Takai K."/>
        </authorList>
    </citation>
    <scope>NUCLEOTIDE SEQUENCE</scope>
</reference>
<dbReference type="SMART" id="SM00331">
    <property type="entry name" value="PP2C_SIG"/>
    <property type="match status" value="1"/>
</dbReference>
<dbReference type="SMART" id="SM00332">
    <property type="entry name" value="PP2Cc"/>
    <property type="match status" value="1"/>
</dbReference>
<dbReference type="InterPro" id="IPR036457">
    <property type="entry name" value="PPM-type-like_dom_sf"/>
</dbReference>
<organism evidence="2">
    <name type="scientific">uncultured Alphaproteobacteria bacterium</name>
    <dbReference type="NCBI Taxonomy" id="91750"/>
    <lineage>
        <taxon>Bacteria</taxon>
        <taxon>Pseudomonadati</taxon>
        <taxon>Pseudomonadota</taxon>
        <taxon>Alphaproteobacteria</taxon>
        <taxon>environmental samples</taxon>
    </lineage>
</organism>
<dbReference type="SUPFAM" id="SSF81606">
    <property type="entry name" value="PP2C-like"/>
    <property type="match status" value="1"/>
</dbReference>
<reference evidence="2" key="1">
    <citation type="journal article" date="2005" name="Environ. Microbiol.">
        <title>Genetic and functional properties of uncultivated thermophilic crenarchaeotes from a subsurface gold mine as revealed by analysis of genome fragments.</title>
        <authorList>
            <person name="Nunoura T."/>
            <person name="Hirayama H."/>
            <person name="Takami H."/>
            <person name="Oida H."/>
            <person name="Nishi S."/>
            <person name="Shimamura S."/>
            <person name="Suzuki Y."/>
            <person name="Inagaki F."/>
            <person name="Takai K."/>
            <person name="Nealson K.H."/>
            <person name="Horikoshi K."/>
        </authorList>
    </citation>
    <scope>NUCLEOTIDE SEQUENCE</scope>
</reference>
<dbReference type="Gene3D" id="3.60.40.10">
    <property type="entry name" value="PPM-type phosphatase domain"/>
    <property type="match status" value="1"/>
</dbReference>
<feature type="domain" description="PPM-type phosphatase" evidence="1">
    <location>
        <begin position="3"/>
        <end position="233"/>
    </location>
</feature>
<evidence type="ECO:0000313" key="2">
    <source>
        <dbReference type="EMBL" id="BAL56496.1"/>
    </source>
</evidence>
<dbReference type="InterPro" id="IPR015655">
    <property type="entry name" value="PP2C"/>
</dbReference>
<dbReference type="EMBL" id="AP011749">
    <property type="protein sequence ID" value="BAL56496.1"/>
    <property type="molecule type" value="Genomic_DNA"/>
</dbReference>